<dbReference type="eggNOG" id="COG1508">
    <property type="taxonomic scope" value="Bacteria"/>
</dbReference>
<proteinExistence type="inferred from homology"/>
<keyword evidence="6" id="KW-0731">Sigma factor</keyword>
<dbReference type="InterPro" id="IPR007046">
    <property type="entry name" value="RNA_pol_sigma_54_core-bd"/>
</dbReference>
<keyword evidence="8" id="KW-0804">Transcription</keyword>
<dbReference type="KEGG" id="hmo:HM1_1310"/>
<dbReference type="NCBIfam" id="TIGR02395">
    <property type="entry name" value="rpoN_sigma"/>
    <property type="match status" value="1"/>
</dbReference>
<keyword evidence="7" id="KW-0238">DNA-binding</keyword>
<dbReference type="PANTHER" id="PTHR32248">
    <property type="entry name" value="RNA POLYMERASE SIGMA-54 FACTOR"/>
    <property type="match status" value="1"/>
</dbReference>
<dbReference type="PROSITE" id="PS00718">
    <property type="entry name" value="SIGMA54_2"/>
    <property type="match status" value="1"/>
</dbReference>
<name>B0TGK6_HELMI</name>
<evidence type="ECO:0000256" key="8">
    <source>
        <dbReference type="ARBA" id="ARBA00023163"/>
    </source>
</evidence>
<dbReference type="HOGENOM" id="CLU_020569_1_1_9"/>
<evidence type="ECO:0000259" key="11">
    <source>
        <dbReference type="Pfam" id="PF04963"/>
    </source>
</evidence>
<keyword evidence="2" id="KW-0240">DNA-directed RNA polymerase</keyword>
<evidence type="ECO:0000256" key="6">
    <source>
        <dbReference type="ARBA" id="ARBA00023082"/>
    </source>
</evidence>
<evidence type="ECO:0000256" key="1">
    <source>
        <dbReference type="ARBA" id="ARBA00008798"/>
    </source>
</evidence>
<evidence type="ECO:0000256" key="4">
    <source>
        <dbReference type="ARBA" id="ARBA00022695"/>
    </source>
</evidence>
<evidence type="ECO:0000313" key="12">
    <source>
        <dbReference type="EMBL" id="ABZ83267.1"/>
    </source>
</evidence>
<gene>
    <name evidence="12" type="primary">rpoN</name>
    <name evidence="12" type="ORF">HM1_1310</name>
</gene>
<organism evidence="12 13">
    <name type="scientific">Heliobacterium modesticaldum (strain ATCC 51547 / Ice1)</name>
    <dbReference type="NCBI Taxonomy" id="498761"/>
    <lineage>
        <taxon>Bacteria</taxon>
        <taxon>Bacillati</taxon>
        <taxon>Bacillota</taxon>
        <taxon>Clostridia</taxon>
        <taxon>Eubacteriales</taxon>
        <taxon>Heliobacteriaceae</taxon>
        <taxon>Heliomicrobium</taxon>
    </lineage>
</organism>
<evidence type="ECO:0000256" key="7">
    <source>
        <dbReference type="ARBA" id="ARBA00023125"/>
    </source>
</evidence>
<evidence type="ECO:0000256" key="3">
    <source>
        <dbReference type="ARBA" id="ARBA00022679"/>
    </source>
</evidence>
<dbReference type="GO" id="GO:0006352">
    <property type="term" value="P:DNA-templated transcription initiation"/>
    <property type="evidence" value="ECO:0007669"/>
    <property type="project" value="InterPro"/>
</dbReference>
<dbReference type="RefSeq" id="WP_012281801.1">
    <property type="nucleotide sequence ID" value="NC_010337.2"/>
</dbReference>
<dbReference type="PROSITE" id="PS50044">
    <property type="entry name" value="SIGMA54_3"/>
    <property type="match status" value="1"/>
</dbReference>
<reference evidence="12 13" key="1">
    <citation type="journal article" date="2008" name="J. Bacteriol.">
        <title>The genome of Heliobacterium modesticaldum, a phototrophic representative of the Firmicutes containing the simplest photosynthetic apparatus.</title>
        <authorList>
            <person name="Sattley W.M."/>
            <person name="Madigan M.T."/>
            <person name="Swingley W.D."/>
            <person name="Cheung P.C."/>
            <person name="Clocksin K.M."/>
            <person name="Conrad A.L."/>
            <person name="Dejesa L.C."/>
            <person name="Honchak B.M."/>
            <person name="Jung D.O."/>
            <person name="Karbach L.E."/>
            <person name="Kurdoglu A."/>
            <person name="Lahiri S."/>
            <person name="Mastrian S.D."/>
            <person name="Page L.E."/>
            <person name="Taylor H.L."/>
            <person name="Wang Z.T."/>
            <person name="Raymond J."/>
            <person name="Chen M."/>
            <person name="Blankenship R.E."/>
            <person name="Touchman J.W."/>
        </authorList>
    </citation>
    <scope>NUCLEOTIDE SEQUENCE [LARGE SCALE GENOMIC DNA]</scope>
    <source>
        <strain evidence="13">ATCC 51547 / Ice1</strain>
    </source>
</reference>
<dbReference type="InterPro" id="IPR007634">
    <property type="entry name" value="RNA_pol_sigma_54_DNA-bd"/>
</dbReference>
<dbReference type="Pfam" id="PF00309">
    <property type="entry name" value="Sigma54_AID"/>
    <property type="match status" value="1"/>
</dbReference>
<feature type="compositionally biased region" description="Basic and acidic residues" evidence="9">
    <location>
        <begin position="53"/>
        <end position="68"/>
    </location>
</feature>
<dbReference type="Gene3D" id="1.10.10.1330">
    <property type="entry name" value="RNA polymerase sigma-54 factor, core-binding domain"/>
    <property type="match status" value="1"/>
</dbReference>
<dbReference type="GO" id="GO:0016779">
    <property type="term" value="F:nucleotidyltransferase activity"/>
    <property type="evidence" value="ECO:0007669"/>
    <property type="project" value="UniProtKB-KW"/>
</dbReference>
<accession>B0TGK6</accession>
<dbReference type="PANTHER" id="PTHR32248:SF4">
    <property type="entry name" value="RNA POLYMERASE SIGMA-54 FACTOR"/>
    <property type="match status" value="1"/>
</dbReference>
<dbReference type="Proteomes" id="UP000008550">
    <property type="component" value="Chromosome"/>
</dbReference>
<evidence type="ECO:0000256" key="9">
    <source>
        <dbReference type="SAM" id="MobiDB-lite"/>
    </source>
</evidence>
<evidence type="ECO:0000256" key="5">
    <source>
        <dbReference type="ARBA" id="ARBA00023015"/>
    </source>
</evidence>
<dbReference type="GO" id="GO:0001216">
    <property type="term" value="F:DNA-binding transcription activator activity"/>
    <property type="evidence" value="ECO:0007669"/>
    <property type="project" value="InterPro"/>
</dbReference>
<keyword evidence="5" id="KW-0805">Transcription regulation</keyword>
<keyword evidence="13" id="KW-1185">Reference proteome</keyword>
<dbReference type="Gene3D" id="1.10.10.60">
    <property type="entry name" value="Homeodomain-like"/>
    <property type="match status" value="1"/>
</dbReference>
<feature type="region of interest" description="Disordered" evidence="9">
    <location>
        <begin position="48"/>
        <end position="69"/>
    </location>
</feature>
<evidence type="ECO:0000256" key="2">
    <source>
        <dbReference type="ARBA" id="ARBA00022478"/>
    </source>
</evidence>
<sequence length="433" mass="48235">MQVGLGQQIEQSQRLVMTPELRQALAILQMNTLELSLFIGRELVQNPLLESPDPPREREMAERRESPFGREIQAEGPTLQEHLELQLGLALSDGLRRSVGRYIIGNIDDKGYLRSDPAEIAAATGVGEEIVGEVLATIQSFDPPGVGARDLAECLRIQLCRQGKLTPHLERILEDHLPDVAAGRLHRIAQRLKVTVGEVQAMVDRLKELAPKPGTPFGREGDNRPILPDVIIEQIDGEYLVLVNDGLLPRLTINRTYRHILNEEGAPGEAKAYVEERLHSALSLIRAIEQRRLTLHKVVSAIVERQRPFLEQGLAGLKPMTLRDVALKTGVHESTVSRSVAGKYAQTPRGIFELKFFFGSGVRTATGEEKATAGAIKPLIRQLIDGEDKHHPLSDQQIAESLHEQGIPLSRRTVAKYREELGIPPTAQRRRYR</sequence>
<feature type="domain" description="RNA polymerase sigma factor 54 DNA-binding" evidence="10">
    <location>
        <begin position="272"/>
        <end position="431"/>
    </location>
</feature>
<dbReference type="STRING" id="498761.HM1_1310"/>
<evidence type="ECO:0000259" key="10">
    <source>
        <dbReference type="Pfam" id="PF04552"/>
    </source>
</evidence>
<dbReference type="EMBL" id="CP000930">
    <property type="protein sequence ID" value="ABZ83267.1"/>
    <property type="molecule type" value="Genomic_DNA"/>
</dbReference>
<feature type="domain" description="RNA polymerase sigma factor 54 core-binding" evidence="11">
    <location>
        <begin position="72"/>
        <end position="257"/>
    </location>
</feature>
<dbReference type="GO" id="GO:0000428">
    <property type="term" value="C:DNA-directed RNA polymerase complex"/>
    <property type="evidence" value="ECO:0007669"/>
    <property type="project" value="UniProtKB-KW"/>
</dbReference>
<protein>
    <submittedName>
        <fullName evidence="12">RNA polymerase sigma-54 factor</fullName>
    </submittedName>
</protein>
<dbReference type="GO" id="GO:0003677">
    <property type="term" value="F:DNA binding"/>
    <property type="evidence" value="ECO:0007669"/>
    <property type="project" value="UniProtKB-KW"/>
</dbReference>
<dbReference type="PIRSF" id="PIRSF000774">
    <property type="entry name" value="RpoN"/>
    <property type="match status" value="1"/>
</dbReference>
<dbReference type="InterPro" id="IPR000394">
    <property type="entry name" value="RNA_pol_sigma_54"/>
</dbReference>
<dbReference type="Pfam" id="PF04963">
    <property type="entry name" value="Sigma54_CBD"/>
    <property type="match status" value="1"/>
</dbReference>
<dbReference type="Pfam" id="PF04552">
    <property type="entry name" value="Sigma54_DBD"/>
    <property type="match status" value="1"/>
</dbReference>
<dbReference type="OrthoDB" id="9814402at2"/>
<evidence type="ECO:0000313" key="13">
    <source>
        <dbReference type="Proteomes" id="UP000008550"/>
    </source>
</evidence>
<dbReference type="GO" id="GO:0016987">
    <property type="term" value="F:sigma factor activity"/>
    <property type="evidence" value="ECO:0007669"/>
    <property type="project" value="UniProtKB-KW"/>
</dbReference>
<dbReference type="AlphaFoldDB" id="B0TGK6"/>
<comment type="similarity">
    <text evidence="1">Belongs to the sigma-54 factor family.</text>
</comment>
<keyword evidence="4" id="KW-0548">Nucleotidyltransferase</keyword>
<dbReference type="PROSITE" id="PS00717">
    <property type="entry name" value="SIGMA54_1"/>
    <property type="match status" value="1"/>
</dbReference>
<dbReference type="InterPro" id="IPR038709">
    <property type="entry name" value="RpoN_core-bd_sf"/>
</dbReference>
<dbReference type="PRINTS" id="PR00045">
    <property type="entry name" value="SIGMA54FCT"/>
</dbReference>
<keyword evidence="3" id="KW-0808">Transferase</keyword>